<reference evidence="5" key="1">
    <citation type="journal article" date="2021" name="Mol. Ecol. Resour.">
        <title>Apolygus lucorum genome provides insights into omnivorousness and mesophyll feeding.</title>
        <authorList>
            <person name="Liu Y."/>
            <person name="Liu H."/>
            <person name="Wang H."/>
            <person name="Huang T."/>
            <person name="Liu B."/>
            <person name="Yang B."/>
            <person name="Yin L."/>
            <person name="Li B."/>
            <person name="Zhang Y."/>
            <person name="Zhang S."/>
            <person name="Jiang F."/>
            <person name="Zhang X."/>
            <person name="Ren Y."/>
            <person name="Wang B."/>
            <person name="Wang S."/>
            <person name="Lu Y."/>
            <person name="Wu K."/>
            <person name="Fan W."/>
            <person name="Wang G."/>
        </authorList>
    </citation>
    <scope>NUCLEOTIDE SEQUENCE</scope>
    <source>
        <strain evidence="5">12Hb</strain>
    </source>
</reference>
<dbReference type="GO" id="GO:0004252">
    <property type="term" value="F:serine-type endopeptidase activity"/>
    <property type="evidence" value="ECO:0007669"/>
    <property type="project" value="InterPro"/>
</dbReference>
<dbReference type="CDD" id="cd00934">
    <property type="entry name" value="PTB"/>
    <property type="match status" value="1"/>
</dbReference>
<dbReference type="Gene3D" id="2.40.10.10">
    <property type="entry name" value="Trypsin-like serine proteases"/>
    <property type="match status" value="2"/>
</dbReference>
<sequence>MYTYHLSYVGHATVDSILSTPMIPWVIAQIRRAGNTKQVAVRIGNGSLDIRKEDDNVSLSTHPLHQVSRLTVQTTSIFYCVKDQNQPLIVCHLFESSDPHIRASKGKIPWKYLCGGSLLDHRTVLTACHCVLEPLDIHYLKPNKLYVIAGSDNIWKKSTPTRETAFVQDTIAHPSCSYLQDSKLNGTMEYDVAVLFTSTVLRYNSGVGGLTLFGALVSPEMFKLDKCVIVGHGTESDGRSVKVMDQLEMEEVLLLTRGKCRDYFCKHGYEGLCKYYLEGKGQSCARIVQSGSWALDPGGPLVCNGSVFGVMSGGLKNTPLLMYAGPSIIISLLENKQLFFEEGNINRRIDGKNETITDKPVAVKTSVDPAKPHMRNLPRNKYNSAIQDFSLGGFVNVETRHPDFTPQLLRTGLCRIECFFPVLDPVQPASCSPFTRKSAPNKTLPPELFFNLV</sequence>
<gene>
    <name evidence="5" type="ORF">GE061_013996</name>
</gene>
<dbReference type="Gene3D" id="2.30.29.30">
    <property type="entry name" value="Pleckstrin-homology domain (PH domain)/Phosphotyrosine-binding domain (PTB)"/>
    <property type="match status" value="1"/>
</dbReference>
<evidence type="ECO:0000259" key="3">
    <source>
        <dbReference type="PROSITE" id="PS01179"/>
    </source>
</evidence>
<dbReference type="InterPro" id="IPR009003">
    <property type="entry name" value="Peptidase_S1_PA"/>
</dbReference>
<keyword evidence="6" id="KW-1185">Reference proteome</keyword>
<dbReference type="Pfam" id="PF00089">
    <property type="entry name" value="Trypsin"/>
    <property type="match status" value="1"/>
</dbReference>
<dbReference type="SUPFAM" id="SSF50729">
    <property type="entry name" value="PH domain-like"/>
    <property type="match status" value="1"/>
</dbReference>
<dbReference type="SUPFAM" id="SSF50494">
    <property type="entry name" value="Trypsin-like serine proteases"/>
    <property type="match status" value="1"/>
</dbReference>
<dbReference type="InterPro" id="IPR006020">
    <property type="entry name" value="PTB/PI_dom"/>
</dbReference>
<dbReference type="GO" id="GO:0006508">
    <property type="term" value="P:proteolysis"/>
    <property type="evidence" value="ECO:0007669"/>
    <property type="project" value="InterPro"/>
</dbReference>
<dbReference type="InterPro" id="IPR011993">
    <property type="entry name" value="PH-like_dom_sf"/>
</dbReference>
<feature type="domain" description="Peptidase S1" evidence="4">
    <location>
        <begin position="93"/>
        <end position="338"/>
    </location>
</feature>
<dbReference type="InterPro" id="IPR001254">
    <property type="entry name" value="Trypsin_dom"/>
</dbReference>
<organism evidence="5 6">
    <name type="scientific">Apolygus lucorum</name>
    <name type="common">Small green plant bug</name>
    <name type="synonym">Lygocoris lucorum</name>
    <dbReference type="NCBI Taxonomy" id="248454"/>
    <lineage>
        <taxon>Eukaryota</taxon>
        <taxon>Metazoa</taxon>
        <taxon>Ecdysozoa</taxon>
        <taxon>Arthropoda</taxon>
        <taxon>Hexapoda</taxon>
        <taxon>Insecta</taxon>
        <taxon>Pterygota</taxon>
        <taxon>Neoptera</taxon>
        <taxon>Paraneoptera</taxon>
        <taxon>Hemiptera</taxon>
        <taxon>Heteroptera</taxon>
        <taxon>Panheteroptera</taxon>
        <taxon>Cimicomorpha</taxon>
        <taxon>Miridae</taxon>
        <taxon>Mirini</taxon>
        <taxon>Apolygus</taxon>
    </lineage>
</organism>
<evidence type="ECO:0000256" key="1">
    <source>
        <dbReference type="ARBA" id="ARBA00023157"/>
    </source>
</evidence>
<keyword evidence="1" id="KW-1015">Disulfide bond</keyword>
<dbReference type="Proteomes" id="UP000466442">
    <property type="component" value="Linkage Group LG5"/>
</dbReference>
<proteinExistence type="inferred from homology"/>
<evidence type="ECO:0008006" key="7">
    <source>
        <dbReference type="Google" id="ProtNLM"/>
    </source>
</evidence>
<dbReference type="EMBL" id="WIXP02000005">
    <property type="protein sequence ID" value="KAF6210885.1"/>
    <property type="molecule type" value="Genomic_DNA"/>
</dbReference>
<dbReference type="InterPro" id="IPR051487">
    <property type="entry name" value="Ser/Thr_Proteases_Immune/Dev"/>
</dbReference>
<evidence type="ECO:0000256" key="2">
    <source>
        <dbReference type="ARBA" id="ARBA00024195"/>
    </source>
</evidence>
<dbReference type="OrthoDB" id="295078at2759"/>
<protein>
    <recommendedName>
        <fullName evidence="7">Peptidase S1 domain-containing protein</fullName>
    </recommendedName>
</protein>
<evidence type="ECO:0000313" key="5">
    <source>
        <dbReference type="EMBL" id="KAF6210885.1"/>
    </source>
</evidence>
<accession>A0A8S9XTF5</accession>
<dbReference type="PROSITE" id="PS01179">
    <property type="entry name" value="PID"/>
    <property type="match status" value="1"/>
</dbReference>
<evidence type="ECO:0000259" key="4">
    <source>
        <dbReference type="PROSITE" id="PS50240"/>
    </source>
</evidence>
<dbReference type="InterPro" id="IPR043504">
    <property type="entry name" value="Peptidase_S1_PA_chymotrypsin"/>
</dbReference>
<comment type="caution">
    <text evidence="5">The sequence shown here is derived from an EMBL/GenBank/DDBJ whole genome shotgun (WGS) entry which is preliminary data.</text>
</comment>
<evidence type="ECO:0000313" key="6">
    <source>
        <dbReference type="Proteomes" id="UP000466442"/>
    </source>
</evidence>
<dbReference type="PROSITE" id="PS50240">
    <property type="entry name" value="TRYPSIN_DOM"/>
    <property type="match status" value="1"/>
</dbReference>
<dbReference type="PANTHER" id="PTHR24256">
    <property type="entry name" value="TRYPTASE-RELATED"/>
    <property type="match status" value="1"/>
</dbReference>
<dbReference type="AlphaFoldDB" id="A0A8S9XTF5"/>
<feature type="domain" description="PID" evidence="3">
    <location>
        <begin position="4"/>
        <end position="104"/>
    </location>
</feature>
<comment type="similarity">
    <text evidence="2">Belongs to the peptidase S1 family. CLIP subfamily.</text>
</comment>
<name>A0A8S9XTF5_APOLU</name>
<dbReference type="SMART" id="SM00020">
    <property type="entry name" value="Tryp_SPc"/>
    <property type="match status" value="1"/>
</dbReference>